<feature type="transmembrane region" description="Helical" evidence="9">
    <location>
        <begin position="363"/>
        <end position="380"/>
    </location>
</feature>
<evidence type="ECO:0000256" key="8">
    <source>
        <dbReference type="ARBA" id="ARBA00023329"/>
    </source>
</evidence>
<dbReference type="PANTHER" id="PTHR22950:SF689">
    <property type="entry name" value="VESICULAR INHIBITORY AMINO ACID TRANSPORTER"/>
    <property type="match status" value="1"/>
</dbReference>
<feature type="transmembrane region" description="Helical" evidence="9">
    <location>
        <begin position="420"/>
        <end position="445"/>
    </location>
</feature>
<keyword evidence="11" id="KW-1185">Reference proteome</keyword>
<keyword evidence="7 9" id="KW-0472">Membrane</keyword>
<sequence>MDSNLLYNLFNKVNRYTKISTDEECLLEKREVENQVTSINAFWNICNSIQGVAILAMPYVIKGGGWWSIVSMVVIASISNYTGQILLDCHYETLKNQESGEVIRMRTRISYADIGFKVWPWCGKDLILIVQILELLFMATLYPIVATSVFKTLCPFKISSSIWVLIFGIVILPNIFIRRVSHISFMSTVTVVSASFVFFIVNLYCFTEYKQWDITQLEHFSLSEFVSSCGVIIASYSSQMYLSVIEENMAKPQCIKSVMNAGYAAMTLLKIGIGVIAYITFGTETSQVVTLNLPSGILLTAVNIVVVLLSLSSYTLPMFTVFEIIEKDSFWIISGDQSNDYNNEGYAKIPLEKNLKKVNMRRIIIRVSLVSITLVMALSVPHFCLVLAFIGSFTGSFLEMIFPCFFQLKLKYNEISNLEKLLDGIIIIFSFLFMGMGTYFSAIALEKAFRLHTTEIWSID</sequence>
<keyword evidence="8" id="KW-0968">Cytoplasmic vesicle</keyword>
<evidence type="ECO:0000256" key="7">
    <source>
        <dbReference type="ARBA" id="ARBA00023136"/>
    </source>
</evidence>
<evidence type="ECO:0000256" key="4">
    <source>
        <dbReference type="ARBA" id="ARBA00022692"/>
    </source>
</evidence>
<evidence type="ECO:0000313" key="12">
    <source>
        <dbReference type="RefSeq" id="XP_065669535.1"/>
    </source>
</evidence>
<evidence type="ECO:0000259" key="10">
    <source>
        <dbReference type="Pfam" id="PF01490"/>
    </source>
</evidence>
<feature type="transmembrane region" description="Helical" evidence="9">
    <location>
        <begin position="225"/>
        <end position="245"/>
    </location>
</feature>
<feature type="transmembrane region" description="Helical" evidence="9">
    <location>
        <begin position="386"/>
        <end position="408"/>
    </location>
</feature>
<comment type="similarity">
    <text evidence="2">Belongs to the amino acid/polyamine transporter 2 family.</text>
</comment>
<evidence type="ECO:0000256" key="5">
    <source>
        <dbReference type="ARBA" id="ARBA00022775"/>
    </source>
</evidence>
<feature type="domain" description="Amino acid transporter transmembrane" evidence="10">
    <location>
        <begin position="37"/>
        <end position="441"/>
    </location>
</feature>
<reference evidence="12" key="1">
    <citation type="submission" date="2025-08" db="UniProtKB">
        <authorList>
            <consortium name="RefSeq"/>
        </authorList>
    </citation>
    <scope>IDENTIFICATION</scope>
</reference>
<dbReference type="PANTHER" id="PTHR22950">
    <property type="entry name" value="AMINO ACID TRANSPORTER"/>
    <property type="match status" value="1"/>
</dbReference>
<accession>A0ABM4D5G8</accession>
<keyword evidence="6 9" id="KW-1133">Transmembrane helix</keyword>
<feature type="transmembrane region" description="Helical" evidence="9">
    <location>
        <begin position="65"/>
        <end position="87"/>
    </location>
</feature>
<feature type="transmembrane region" description="Helical" evidence="9">
    <location>
        <begin position="257"/>
        <end position="281"/>
    </location>
</feature>
<name>A0ABM4D5G8_HYDVU</name>
<feature type="transmembrane region" description="Helical" evidence="9">
    <location>
        <begin position="183"/>
        <end position="205"/>
    </location>
</feature>
<evidence type="ECO:0000313" key="11">
    <source>
        <dbReference type="Proteomes" id="UP001652625"/>
    </source>
</evidence>
<gene>
    <name evidence="12" type="primary">LOC100201964</name>
</gene>
<comment type="subcellular location">
    <subcellularLocation>
        <location evidence="1">Cytoplasmic vesicle membrane</location>
        <topology evidence="1">Multi-pass membrane protein</topology>
    </subcellularLocation>
</comment>
<proteinExistence type="inferred from homology"/>
<dbReference type="InterPro" id="IPR013057">
    <property type="entry name" value="AA_transpt_TM"/>
</dbReference>
<dbReference type="GeneID" id="100201964"/>
<protein>
    <submittedName>
        <fullName evidence="12">Vesicular inhibitory amino acid transporter</fullName>
    </submittedName>
</protein>
<evidence type="ECO:0000256" key="3">
    <source>
        <dbReference type="ARBA" id="ARBA00022448"/>
    </source>
</evidence>
<evidence type="ECO:0000256" key="2">
    <source>
        <dbReference type="ARBA" id="ARBA00008066"/>
    </source>
</evidence>
<keyword evidence="5" id="KW-0532">Neurotransmitter transport</keyword>
<evidence type="ECO:0000256" key="1">
    <source>
        <dbReference type="ARBA" id="ARBA00004439"/>
    </source>
</evidence>
<evidence type="ECO:0000256" key="6">
    <source>
        <dbReference type="ARBA" id="ARBA00022989"/>
    </source>
</evidence>
<feature type="transmembrane region" description="Helical" evidence="9">
    <location>
        <begin position="158"/>
        <end position="176"/>
    </location>
</feature>
<feature type="transmembrane region" description="Helical" evidence="9">
    <location>
        <begin position="126"/>
        <end position="146"/>
    </location>
</feature>
<feature type="transmembrane region" description="Helical" evidence="9">
    <location>
        <begin position="293"/>
        <end position="311"/>
    </location>
</feature>
<keyword evidence="3" id="KW-0813">Transport</keyword>
<dbReference type="RefSeq" id="XP_065669535.1">
    <property type="nucleotide sequence ID" value="XM_065813463.1"/>
</dbReference>
<keyword evidence="4 9" id="KW-0812">Transmembrane</keyword>
<evidence type="ECO:0000256" key="9">
    <source>
        <dbReference type="SAM" id="Phobius"/>
    </source>
</evidence>
<organism evidence="11 12">
    <name type="scientific">Hydra vulgaris</name>
    <name type="common">Hydra</name>
    <name type="synonym">Hydra attenuata</name>
    <dbReference type="NCBI Taxonomy" id="6087"/>
    <lineage>
        <taxon>Eukaryota</taxon>
        <taxon>Metazoa</taxon>
        <taxon>Cnidaria</taxon>
        <taxon>Hydrozoa</taxon>
        <taxon>Hydroidolina</taxon>
        <taxon>Anthoathecata</taxon>
        <taxon>Aplanulata</taxon>
        <taxon>Hydridae</taxon>
        <taxon>Hydra</taxon>
    </lineage>
</organism>
<dbReference type="Proteomes" id="UP001652625">
    <property type="component" value="Chromosome 12"/>
</dbReference>
<dbReference type="Pfam" id="PF01490">
    <property type="entry name" value="Aa_trans"/>
    <property type="match status" value="1"/>
</dbReference>